<sequence length="136" mass="14522">MPRAQSPRGCFLSLAATLFATIFIAFGINACIRPTHALSFFSLEPPAGAADQKLVDSLMAVYGVRDIFMGLVIYIATVMGTPRSLGWTLILTSLVAFADGVVCWTHGHGHWDHWGYAPIILVIGVLALGSSSSKSN</sequence>
<accession>A0AAD6HH76</accession>
<reference evidence="2" key="2">
    <citation type="submission" date="2023-01" db="EMBL/GenBank/DDBJ databases">
        <authorList>
            <person name="Petersen C."/>
        </authorList>
    </citation>
    <scope>NUCLEOTIDE SEQUENCE</scope>
    <source>
        <strain evidence="2">IBT 17514</strain>
    </source>
</reference>
<gene>
    <name evidence="2" type="ORF">N7493_008254</name>
</gene>
<keyword evidence="1" id="KW-0812">Transmembrane</keyword>
<dbReference type="InterPro" id="IPR025363">
    <property type="entry name" value="DUF4267"/>
</dbReference>
<proteinExistence type="predicted"/>
<comment type="caution">
    <text evidence="2">The sequence shown here is derived from an EMBL/GenBank/DDBJ whole genome shotgun (WGS) entry which is preliminary data.</text>
</comment>
<keyword evidence="1" id="KW-0472">Membrane</keyword>
<feature type="transmembrane region" description="Helical" evidence="1">
    <location>
        <begin position="113"/>
        <end position="130"/>
    </location>
</feature>
<feature type="transmembrane region" description="Helical" evidence="1">
    <location>
        <begin position="87"/>
        <end position="107"/>
    </location>
</feature>
<feature type="transmembrane region" description="Helical" evidence="1">
    <location>
        <begin position="61"/>
        <end position="80"/>
    </location>
</feature>
<dbReference type="Proteomes" id="UP001215712">
    <property type="component" value="Unassembled WGS sequence"/>
</dbReference>
<protein>
    <submittedName>
        <fullName evidence="2">Integral membrane protein</fullName>
    </submittedName>
</protein>
<evidence type="ECO:0000313" key="2">
    <source>
        <dbReference type="EMBL" id="KAJ5716343.1"/>
    </source>
</evidence>
<keyword evidence="1" id="KW-1133">Transmembrane helix</keyword>
<organism evidence="2 3">
    <name type="scientific">Penicillium malachiteum</name>
    <dbReference type="NCBI Taxonomy" id="1324776"/>
    <lineage>
        <taxon>Eukaryota</taxon>
        <taxon>Fungi</taxon>
        <taxon>Dikarya</taxon>
        <taxon>Ascomycota</taxon>
        <taxon>Pezizomycotina</taxon>
        <taxon>Eurotiomycetes</taxon>
        <taxon>Eurotiomycetidae</taxon>
        <taxon>Eurotiales</taxon>
        <taxon>Aspergillaceae</taxon>
        <taxon>Penicillium</taxon>
    </lineage>
</organism>
<dbReference type="AlphaFoldDB" id="A0AAD6HH76"/>
<dbReference type="EMBL" id="JAQJAN010000012">
    <property type="protein sequence ID" value="KAJ5716343.1"/>
    <property type="molecule type" value="Genomic_DNA"/>
</dbReference>
<name>A0AAD6HH76_9EURO</name>
<evidence type="ECO:0000256" key="1">
    <source>
        <dbReference type="SAM" id="Phobius"/>
    </source>
</evidence>
<reference evidence="2" key="1">
    <citation type="journal article" date="2023" name="IMA Fungus">
        <title>Comparative genomic study of the Penicillium genus elucidates a diverse pangenome and 15 lateral gene transfer events.</title>
        <authorList>
            <person name="Petersen C."/>
            <person name="Sorensen T."/>
            <person name="Nielsen M.R."/>
            <person name="Sondergaard T.E."/>
            <person name="Sorensen J.L."/>
            <person name="Fitzpatrick D.A."/>
            <person name="Frisvad J.C."/>
            <person name="Nielsen K.L."/>
        </authorList>
    </citation>
    <scope>NUCLEOTIDE SEQUENCE</scope>
    <source>
        <strain evidence="2">IBT 17514</strain>
    </source>
</reference>
<keyword evidence="3" id="KW-1185">Reference proteome</keyword>
<evidence type="ECO:0000313" key="3">
    <source>
        <dbReference type="Proteomes" id="UP001215712"/>
    </source>
</evidence>
<dbReference type="Pfam" id="PF14087">
    <property type="entry name" value="DUF4267"/>
    <property type="match status" value="1"/>
</dbReference>